<dbReference type="OrthoDB" id="282973at2"/>
<dbReference type="RefSeq" id="WP_002653287.1">
    <property type="nucleotide sequence ID" value="NZ_CH672376.1"/>
</dbReference>
<dbReference type="InterPro" id="IPR011006">
    <property type="entry name" value="CheY-like_superfamily"/>
</dbReference>
<proteinExistence type="predicted"/>
<dbReference type="Proteomes" id="UP000004358">
    <property type="component" value="Unassembled WGS sequence"/>
</dbReference>
<dbReference type="HOGENOM" id="CLU_000445_69_12_0"/>
<comment type="caution">
    <text evidence="5">The sequence shown here is derived from an EMBL/GenBank/DDBJ whole genome shotgun (WGS) entry which is preliminary data.</text>
</comment>
<feature type="domain" description="Response regulatory" evidence="4">
    <location>
        <begin position="15"/>
        <end position="129"/>
    </location>
</feature>
<gene>
    <name evidence="5" type="ORF">DSM3645_26966</name>
</gene>
<dbReference type="InterPro" id="IPR001789">
    <property type="entry name" value="Sig_transdc_resp-reg_receiver"/>
</dbReference>
<reference evidence="5 6" key="1">
    <citation type="submission" date="2006-02" db="EMBL/GenBank/DDBJ databases">
        <authorList>
            <person name="Amann R."/>
            <person name="Ferriera S."/>
            <person name="Johnson J."/>
            <person name="Kravitz S."/>
            <person name="Halpern A."/>
            <person name="Remington K."/>
            <person name="Beeson K."/>
            <person name="Tran B."/>
            <person name="Rogers Y.-H."/>
            <person name="Friedman R."/>
            <person name="Venter J.C."/>
        </authorList>
    </citation>
    <scope>NUCLEOTIDE SEQUENCE [LARGE SCALE GENOMIC DNA]</scope>
    <source>
        <strain evidence="5 6">DSM 3645</strain>
    </source>
</reference>
<evidence type="ECO:0000256" key="1">
    <source>
        <dbReference type="ARBA" id="ARBA00022553"/>
    </source>
</evidence>
<dbReference type="AlphaFoldDB" id="A3ZZU9"/>
<accession>A3ZZU9</accession>
<dbReference type="SUPFAM" id="SSF52172">
    <property type="entry name" value="CheY-like"/>
    <property type="match status" value="1"/>
</dbReference>
<evidence type="ECO:0000313" key="6">
    <source>
        <dbReference type="Proteomes" id="UP000004358"/>
    </source>
</evidence>
<keyword evidence="2" id="KW-0902">Two-component regulatory system</keyword>
<sequence length="138" mass="15032">MQTDISNTQSLAGLRILIAEDDDLNRQLLEIILTGAGAEVTQVCDGEAATAIFHPNRFDLAILDLRMPRQDGMTTLAEIRRLDEQFPVAALTACARREDRLACQAAGFQLFLTKPILPGDLVIALIELAETRAVDSVA</sequence>
<dbReference type="STRING" id="314230.DSM3645_26966"/>
<dbReference type="PANTHER" id="PTHR45339">
    <property type="entry name" value="HYBRID SIGNAL TRANSDUCTION HISTIDINE KINASE J"/>
    <property type="match status" value="1"/>
</dbReference>
<protein>
    <submittedName>
        <fullName evidence="5">Response regulator receiver domain protein (CheY-like)</fullName>
    </submittedName>
</protein>
<dbReference type="eggNOG" id="COG0745">
    <property type="taxonomic scope" value="Bacteria"/>
</dbReference>
<dbReference type="Gene3D" id="3.40.50.2300">
    <property type="match status" value="1"/>
</dbReference>
<dbReference type="GO" id="GO:0000160">
    <property type="term" value="P:phosphorelay signal transduction system"/>
    <property type="evidence" value="ECO:0007669"/>
    <property type="project" value="UniProtKB-KW"/>
</dbReference>
<dbReference type="PROSITE" id="PS50110">
    <property type="entry name" value="RESPONSE_REGULATORY"/>
    <property type="match status" value="1"/>
</dbReference>
<evidence type="ECO:0000313" key="5">
    <source>
        <dbReference type="EMBL" id="EAQ77890.1"/>
    </source>
</evidence>
<evidence type="ECO:0000256" key="2">
    <source>
        <dbReference type="ARBA" id="ARBA00023012"/>
    </source>
</evidence>
<dbReference type="PANTHER" id="PTHR45339:SF1">
    <property type="entry name" value="HYBRID SIGNAL TRANSDUCTION HISTIDINE KINASE J"/>
    <property type="match status" value="1"/>
</dbReference>
<evidence type="ECO:0000259" key="4">
    <source>
        <dbReference type="PROSITE" id="PS50110"/>
    </source>
</evidence>
<dbReference type="EMBL" id="AANZ01000026">
    <property type="protein sequence ID" value="EAQ77890.1"/>
    <property type="molecule type" value="Genomic_DNA"/>
</dbReference>
<feature type="modified residue" description="4-aspartylphosphate" evidence="3">
    <location>
        <position position="64"/>
    </location>
</feature>
<organism evidence="5 6">
    <name type="scientific">Blastopirellula marina DSM 3645</name>
    <dbReference type="NCBI Taxonomy" id="314230"/>
    <lineage>
        <taxon>Bacteria</taxon>
        <taxon>Pseudomonadati</taxon>
        <taxon>Planctomycetota</taxon>
        <taxon>Planctomycetia</taxon>
        <taxon>Pirellulales</taxon>
        <taxon>Pirellulaceae</taxon>
        <taxon>Blastopirellula</taxon>
    </lineage>
</organism>
<dbReference type="CDD" id="cd17546">
    <property type="entry name" value="REC_hyHK_CKI1_RcsC-like"/>
    <property type="match status" value="1"/>
</dbReference>
<evidence type="ECO:0000256" key="3">
    <source>
        <dbReference type="PROSITE-ProRule" id="PRU00169"/>
    </source>
</evidence>
<dbReference type="Pfam" id="PF00072">
    <property type="entry name" value="Response_reg"/>
    <property type="match status" value="1"/>
</dbReference>
<name>A3ZZU9_9BACT</name>
<dbReference type="SMART" id="SM00448">
    <property type="entry name" value="REC"/>
    <property type="match status" value="1"/>
</dbReference>
<keyword evidence="1 3" id="KW-0597">Phosphoprotein</keyword>